<name>A0A067RK23_ZOONE</name>
<dbReference type="OMA" id="RYEHTTR"/>
<evidence type="ECO:0000256" key="1">
    <source>
        <dbReference type="SAM" id="Coils"/>
    </source>
</evidence>
<dbReference type="PANTHER" id="PTHR21974">
    <property type="entry name" value="RE15880P"/>
    <property type="match status" value="1"/>
</dbReference>
<keyword evidence="3" id="KW-1185">Reference proteome</keyword>
<gene>
    <name evidence="2" type="ORF">L798_03782</name>
</gene>
<dbReference type="AlphaFoldDB" id="A0A067RK23"/>
<sequence length="420" mass="48023">MGCGSSGSNTKNDLSASPEVLEEYMGLEKAIWREEQQVLAPAPALSFANARLEALNTELQAAEQSMAMWNNSGGSGSDDSLRQVVLELGIHRNEERAAEHEEFIATINRQVLARNEVELLVRRREEAEEEVKLLKSKVAYLQGLYQEEDALLKRLFEEAYGSEEEKNVEMELDKVRTYRDTMASGVLEWREASVLVQTATELLDRAVTCWKQINAQTPETRFHLSTEARNTIQEGALNVQTAQAMLPGVQFPYCTPREMNAVLQAVVYMFTDIQIADRYNHAGQCYRNFHDRAKALSKWMQDTIQNSLMKDLADVDRKVSETTERLRRLRVSLIRHKMGDYTMDGLNATPPYGASSLRRVATSERRLRPGFDPRQYKMAPHRNEMWQGRALDHMNLNAPGEWEPNDQWGAPTQIIRQWTL</sequence>
<evidence type="ECO:0000313" key="3">
    <source>
        <dbReference type="Proteomes" id="UP000027135"/>
    </source>
</evidence>
<dbReference type="eggNOG" id="ENOG502RPFP">
    <property type="taxonomic scope" value="Eukaryota"/>
</dbReference>
<feature type="coiled-coil region" evidence="1">
    <location>
        <begin position="110"/>
        <end position="144"/>
    </location>
</feature>
<accession>A0A067RK23</accession>
<dbReference type="OrthoDB" id="8187599at2759"/>
<dbReference type="Proteomes" id="UP000027135">
    <property type="component" value="Unassembled WGS sequence"/>
</dbReference>
<dbReference type="PANTHER" id="PTHR21974:SF2">
    <property type="entry name" value="RE15880P"/>
    <property type="match status" value="1"/>
</dbReference>
<keyword evidence="1" id="KW-0175">Coiled coil</keyword>
<evidence type="ECO:0000313" key="2">
    <source>
        <dbReference type="EMBL" id="KDR24127.1"/>
    </source>
</evidence>
<feature type="coiled-coil region" evidence="1">
    <location>
        <begin position="45"/>
        <end position="72"/>
    </location>
</feature>
<dbReference type="GO" id="GO:0005929">
    <property type="term" value="C:cilium"/>
    <property type="evidence" value="ECO:0007669"/>
    <property type="project" value="TreeGrafter"/>
</dbReference>
<reference evidence="2 3" key="1">
    <citation type="journal article" date="2014" name="Nat. Commun.">
        <title>Molecular traces of alternative social organization in a termite genome.</title>
        <authorList>
            <person name="Terrapon N."/>
            <person name="Li C."/>
            <person name="Robertson H.M."/>
            <person name="Ji L."/>
            <person name="Meng X."/>
            <person name="Booth W."/>
            <person name="Chen Z."/>
            <person name="Childers C.P."/>
            <person name="Glastad K.M."/>
            <person name="Gokhale K."/>
            <person name="Gowin J."/>
            <person name="Gronenberg W."/>
            <person name="Hermansen R.A."/>
            <person name="Hu H."/>
            <person name="Hunt B.G."/>
            <person name="Huylmans A.K."/>
            <person name="Khalil S.M."/>
            <person name="Mitchell R.D."/>
            <person name="Munoz-Torres M.C."/>
            <person name="Mustard J.A."/>
            <person name="Pan H."/>
            <person name="Reese J.T."/>
            <person name="Scharf M.E."/>
            <person name="Sun F."/>
            <person name="Vogel H."/>
            <person name="Xiao J."/>
            <person name="Yang W."/>
            <person name="Yang Z."/>
            <person name="Yang Z."/>
            <person name="Zhou J."/>
            <person name="Zhu J."/>
            <person name="Brent C.S."/>
            <person name="Elsik C.G."/>
            <person name="Goodisman M.A."/>
            <person name="Liberles D.A."/>
            <person name="Roe R.M."/>
            <person name="Vargo E.L."/>
            <person name="Vilcinskas A."/>
            <person name="Wang J."/>
            <person name="Bornberg-Bauer E."/>
            <person name="Korb J."/>
            <person name="Zhang G."/>
            <person name="Liebig J."/>
        </authorList>
    </citation>
    <scope>NUCLEOTIDE SEQUENCE [LARGE SCALE GENOMIC DNA]</scope>
    <source>
        <tissue evidence="2">Whole organism</tissue>
    </source>
</reference>
<organism evidence="2 3">
    <name type="scientific">Zootermopsis nevadensis</name>
    <name type="common">Dampwood termite</name>
    <dbReference type="NCBI Taxonomy" id="136037"/>
    <lineage>
        <taxon>Eukaryota</taxon>
        <taxon>Metazoa</taxon>
        <taxon>Ecdysozoa</taxon>
        <taxon>Arthropoda</taxon>
        <taxon>Hexapoda</taxon>
        <taxon>Insecta</taxon>
        <taxon>Pterygota</taxon>
        <taxon>Neoptera</taxon>
        <taxon>Polyneoptera</taxon>
        <taxon>Dictyoptera</taxon>
        <taxon>Blattodea</taxon>
        <taxon>Blattoidea</taxon>
        <taxon>Termitoidae</taxon>
        <taxon>Termopsidae</taxon>
        <taxon>Zootermopsis</taxon>
    </lineage>
</organism>
<proteinExistence type="predicted"/>
<protein>
    <submittedName>
        <fullName evidence="2">Uncharacterized protein</fullName>
    </submittedName>
</protein>
<dbReference type="InParanoid" id="A0A067RK23"/>
<dbReference type="EMBL" id="KK852427">
    <property type="protein sequence ID" value="KDR24127.1"/>
    <property type="molecule type" value="Genomic_DNA"/>
</dbReference>